<comment type="caution">
    <text evidence="1">The sequence shown here is derived from an EMBL/GenBank/DDBJ whole genome shotgun (WGS) entry which is preliminary data.</text>
</comment>
<dbReference type="Proteomes" id="UP001341840">
    <property type="component" value="Unassembled WGS sequence"/>
</dbReference>
<protein>
    <submittedName>
        <fullName evidence="1">Uncharacterized protein</fullName>
    </submittedName>
</protein>
<organism evidence="1 2">
    <name type="scientific">Stylosanthes scabra</name>
    <dbReference type="NCBI Taxonomy" id="79078"/>
    <lineage>
        <taxon>Eukaryota</taxon>
        <taxon>Viridiplantae</taxon>
        <taxon>Streptophyta</taxon>
        <taxon>Embryophyta</taxon>
        <taxon>Tracheophyta</taxon>
        <taxon>Spermatophyta</taxon>
        <taxon>Magnoliopsida</taxon>
        <taxon>eudicotyledons</taxon>
        <taxon>Gunneridae</taxon>
        <taxon>Pentapetalae</taxon>
        <taxon>rosids</taxon>
        <taxon>fabids</taxon>
        <taxon>Fabales</taxon>
        <taxon>Fabaceae</taxon>
        <taxon>Papilionoideae</taxon>
        <taxon>50 kb inversion clade</taxon>
        <taxon>dalbergioids sensu lato</taxon>
        <taxon>Dalbergieae</taxon>
        <taxon>Pterocarpus clade</taxon>
        <taxon>Stylosanthes</taxon>
    </lineage>
</organism>
<keyword evidence="2" id="KW-1185">Reference proteome</keyword>
<sequence length="176" mass="19722">MILATNPQRKDGLILGLRSFCRRQAFASKSESLMRPRSVALEYEKPGTYGTVLIYPLDRLVECGFAEPFFARNIINLGSPTTIPSCFQRKGNSGLTLLRRLGRPLIRALVERMGFGALSHLPNKNLNQKLLKQIFDRHDIYDNTIYSDAAAVKITTRKIEDALGLSSNGTTTFFII</sequence>
<reference evidence="1 2" key="1">
    <citation type="journal article" date="2023" name="Plants (Basel)">
        <title>Bridging the Gap: Combining Genomics and Transcriptomics Approaches to Understand Stylosanthes scabra, an Orphan Legume from the Brazilian Caatinga.</title>
        <authorList>
            <person name="Ferreira-Neto J.R.C."/>
            <person name="da Silva M.D."/>
            <person name="Binneck E."/>
            <person name="de Melo N.F."/>
            <person name="da Silva R.H."/>
            <person name="de Melo A.L.T.M."/>
            <person name="Pandolfi V."/>
            <person name="Bustamante F.O."/>
            <person name="Brasileiro-Vidal A.C."/>
            <person name="Benko-Iseppon A.M."/>
        </authorList>
    </citation>
    <scope>NUCLEOTIDE SEQUENCE [LARGE SCALE GENOMIC DNA]</scope>
    <source>
        <tissue evidence="1">Leaves</tissue>
    </source>
</reference>
<evidence type="ECO:0000313" key="2">
    <source>
        <dbReference type="Proteomes" id="UP001341840"/>
    </source>
</evidence>
<gene>
    <name evidence="1" type="ORF">PIB30_045750</name>
</gene>
<accession>A0ABU6RGK4</accession>
<evidence type="ECO:0000313" key="1">
    <source>
        <dbReference type="EMBL" id="MED6123060.1"/>
    </source>
</evidence>
<name>A0ABU6RGK4_9FABA</name>
<proteinExistence type="predicted"/>
<dbReference type="EMBL" id="JASCZI010030489">
    <property type="protein sequence ID" value="MED6123060.1"/>
    <property type="molecule type" value="Genomic_DNA"/>
</dbReference>